<protein>
    <submittedName>
        <fullName evidence="1">Uncharacterized protein</fullName>
    </submittedName>
</protein>
<gene>
    <name evidence="1" type="ORF">M2256_002047</name>
</gene>
<dbReference type="Proteomes" id="UP001207687">
    <property type="component" value="Unassembled WGS sequence"/>
</dbReference>
<evidence type="ECO:0000313" key="2">
    <source>
        <dbReference type="Proteomes" id="UP001207687"/>
    </source>
</evidence>
<name>A0AAW5TWW5_9LACT</name>
<reference evidence="1" key="1">
    <citation type="submission" date="2023-08" db="EMBL/GenBank/DDBJ databases">
        <title>Genomic analyses of the natural microbiome of Caenorhabditis elegans.</title>
        <authorList>
            <person name="Samuel B."/>
        </authorList>
    </citation>
    <scope>NUCLEOTIDE SEQUENCE</scope>
    <source>
        <strain evidence="1">BIGb0220</strain>
    </source>
</reference>
<evidence type="ECO:0000313" key="1">
    <source>
        <dbReference type="EMBL" id="MCW2281525.1"/>
    </source>
</evidence>
<comment type="caution">
    <text evidence="1">The sequence shown here is derived from an EMBL/GenBank/DDBJ whole genome shotgun (WGS) entry which is preliminary data.</text>
</comment>
<organism evidence="1 2">
    <name type="scientific">Lactococcus lactis</name>
    <dbReference type="NCBI Taxonomy" id="1358"/>
    <lineage>
        <taxon>Bacteria</taxon>
        <taxon>Bacillati</taxon>
        <taxon>Bacillota</taxon>
        <taxon>Bacilli</taxon>
        <taxon>Lactobacillales</taxon>
        <taxon>Streptococcaceae</taxon>
        <taxon>Lactococcus</taxon>
    </lineage>
</organism>
<dbReference type="AlphaFoldDB" id="A0AAW5TWW5"/>
<sequence length="41" mass="4880">MSKHIVEQKIGTPVPQWVNKERPNVEIITGKYCRLEHCRFN</sequence>
<dbReference type="EMBL" id="JAOQNN010000002">
    <property type="protein sequence ID" value="MCW2281525.1"/>
    <property type="molecule type" value="Genomic_DNA"/>
</dbReference>
<accession>A0AAW5TWW5</accession>
<proteinExistence type="predicted"/>